<reference evidence="1" key="1">
    <citation type="journal article" date="2012" name="Science">
        <title>Fermentation, hydrogen, and sulfur metabolism in multiple uncultivated bacterial phyla.</title>
        <authorList>
            <person name="Wrighton K.C."/>
            <person name="Thomas B.C."/>
            <person name="Sharon I."/>
            <person name="Miller C.S."/>
            <person name="Castelle C.J."/>
            <person name="VerBerkmoes N.C."/>
            <person name="Wilkins M.J."/>
            <person name="Hettich R.L."/>
            <person name="Lipton M.S."/>
            <person name="Williams K.H."/>
            <person name="Long P.E."/>
            <person name="Banfield J.F."/>
        </authorList>
    </citation>
    <scope>NUCLEOTIDE SEQUENCE [LARGE SCALE GENOMIC DNA]</scope>
</reference>
<protein>
    <submittedName>
        <fullName evidence="1">Uncharacterized protein</fullName>
    </submittedName>
</protein>
<gene>
    <name evidence="1" type="ORF">ACD_78C00140G0002</name>
</gene>
<dbReference type="AlphaFoldDB" id="K1XYG6"/>
<name>K1XYG6_9BACT</name>
<evidence type="ECO:0000313" key="1">
    <source>
        <dbReference type="EMBL" id="EKD30147.1"/>
    </source>
</evidence>
<proteinExistence type="predicted"/>
<comment type="caution">
    <text evidence="1">The sequence shown here is derived from an EMBL/GenBank/DDBJ whole genome shotgun (WGS) entry which is preliminary data.</text>
</comment>
<accession>K1XYG6</accession>
<sequence>MYGMFFFSSNYMFPVCHFYGNFREVYGAKEYRIRRDIGSIETEREIHSIARLNIGYIKTRISLYDILGQSASKFFSVRIHKFRSSWYGSGEFVYFSLCKISESIENTHQNGCFLSDDKSVGRRGHFYLCRQSWKYCDGRKSFNPLLVDEFETIYSRLLQKRCVTEEIGIPGNIDRPAHESVVDIVIDAQCIGKIFGEYYPVSIYLFKIKENTIGVSCFDNGTKSKRKFLILCLALNRDALGTHGDSYWSRSLIDDNLSVTIFREDTYIEYPINIVVFCREIIARKTVLRPNFHRSEINIRSDIANVRDRSGPISVVYYSGNRILSRGQYSELLYIKWHHIKTVDVDNLPVFPQLRFEGHAFSVSENFLCVSEPQLSGESPDKFISVKYSVSIRIQSICRSRKSRGNTLWIPCFIIGSPATSRTDGRGENGSKPTKYRRQPFPKRNSFRWPACKLRSIANIDDIRSIDKSMVIIDLIQNIGYLCRGRRLSIRIDFKIHILRVPGCSEIGNLIIIFCIVGTDFPLPVDIEAAL</sequence>
<organism evidence="1">
    <name type="scientific">uncultured bacterium</name>
    <name type="common">gcode 4</name>
    <dbReference type="NCBI Taxonomy" id="1234023"/>
    <lineage>
        <taxon>Bacteria</taxon>
        <taxon>environmental samples</taxon>
    </lineage>
</organism>
<dbReference type="EMBL" id="AMFJ01034140">
    <property type="protein sequence ID" value="EKD30147.1"/>
    <property type="molecule type" value="Genomic_DNA"/>
</dbReference>